<dbReference type="InterPro" id="IPR042098">
    <property type="entry name" value="TauD-like_sf"/>
</dbReference>
<dbReference type="PANTHER" id="PTHR10696">
    <property type="entry name" value="GAMMA-BUTYROBETAINE HYDROXYLASE-RELATED"/>
    <property type="match status" value="1"/>
</dbReference>
<comment type="caution">
    <text evidence="3">The sequence shown here is derived from an EMBL/GenBank/DDBJ whole genome shotgun (WGS) entry which is preliminary data.</text>
</comment>
<proteinExistence type="predicted"/>
<protein>
    <recommendedName>
        <fullName evidence="2">TauD/TfdA-like domain-containing protein</fullName>
    </recommendedName>
</protein>
<keyword evidence="1" id="KW-0560">Oxidoreductase</keyword>
<gene>
    <name evidence="3" type="ORF">NEMBOFW57_005777</name>
</gene>
<name>A0AAD4EXF5_9PEZI</name>
<keyword evidence="4" id="KW-1185">Reference proteome</keyword>
<dbReference type="InterPro" id="IPR003819">
    <property type="entry name" value="TauD/TfdA-like"/>
</dbReference>
<feature type="domain" description="TauD/TfdA-like" evidence="2">
    <location>
        <begin position="45"/>
        <end position="196"/>
    </location>
</feature>
<dbReference type="PANTHER" id="PTHR10696:SF54">
    <property type="entry name" value="FAMILY OXIDOREDUCTASE, PUTATIVE (AFU_ORTHOLOGUE AFUA_4G13850)-RELATED"/>
    <property type="match status" value="1"/>
</dbReference>
<dbReference type="AlphaFoldDB" id="A0AAD4EXF5"/>
<organism evidence="3 4">
    <name type="scientific">Staphylotrichum longicolle</name>
    <dbReference type="NCBI Taxonomy" id="669026"/>
    <lineage>
        <taxon>Eukaryota</taxon>
        <taxon>Fungi</taxon>
        <taxon>Dikarya</taxon>
        <taxon>Ascomycota</taxon>
        <taxon>Pezizomycotina</taxon>
        <taxon>Sordariomycetes</taxon>
        <taxon>Sordariomycetidae</taxon>
        <taxon>Sordariales</taxon>
        <taxon>Chaetomiaceae</taxon>
        <taxon>Staphylotrichum</taxon>
    </lineage>
</organism>
<evidence type="ECO:0000259" key="2">
    <source>
        <dbReference type="Pfam" id="PF02668"/>
    </source>
</evidence>
<sequence length="323" mass="35780">MEKMENTSYNIESRPMAWASNDLSPTAVHLDEQGVAEIQKSLKQFKDAMTRENFPLPTIQEQLVRASLDVHEGRGFAIVRGLDPRKFSAEDNAIVFLGVASYIGEQRGVQDKKGSVLTHVTDSKVWTTPPSMRHGIHTTTGLAWHCDMGTDVLALHVRSLAETGGSTFVSPSWSIYKELAASYPEALKDLCDPNWPIQLGALDIFSKLASKHQHRLDTKQGDMVFINNLGLLHARDSYVDPKDGPGRHFVRLWLRNPSLAWNIPQSMRVPWEAAFGPDGNGFPGMQRSYAIMPTLEYKPPKYTAGSAAFMLEDSDDVNGGAAI</sequence>
<evidence type="ECO:0000313" key="4">
    <source>
        <dbReference type="Proteomes" id="UP001197093"/>
    </source>
</evidence>
<dbReference type="Pfam" id="PF02668">
    <property type="entry name" value="TauD"/>
    <property type="match status" value="2"/>
</dbReference>
<dbReference type="Gene3D" id="3.60.130.10">
    <property type="entry name" value="Clavaminate synthase-like"/>
    <property type="match status" value="2"/>
</dbReference>
<dbReference type="EMBL" id="JAHCVI010000002">
    <property type="protein sequence ID" value="KAG7289406.1"/>
    <property type="molecule type" value="Genomic_DNA"/>
</dbReference>
<accession>A0AAD4EXF5</accession>
<dbReference type="GO" id="GO:0016491">
    <property type="term" value="F:oxidoreductase activity"/>
    <property type="evidence" value="ECO:0007669"/>
    <property type="project" value="UniProtKB-KW"/>
</dbReference>
<feature type="domain" description="TauD/TfdA-like" evidence="2">
    <location>
        <begin position="197"/>
        <end position="253"/>
    </location>
</feature>
<evidence type="ECO:0000256" key="1">
    <source>
        <dbReference type="ARBA" id="ARBA00023002"/>
    </source>
</evidence>
<dbReference type="InterPro" id="IPR050411">
    <property type="entry name" value="AlphaKG_dependent_hydroxylases"/>
</dbReference>
<evidence type="ECO:0000313" key="3">
    <source>
        <dbReference type="EMBL" id="KAG7289406.1"/>
    </source>
</evidence>
<dbReference type="SUPFAM" id="SSF51197">
    <property type="entry name" value="Clavaminate synthase-like"/>
    <property type="match status" value="1"/>
</dbReference>
<dbReference type="Proteomes" id="UP001197093">
    <property type="component" value="Unassembled WGS sequence"/>
</dbReference>
<reference evidence="3" key="1">
    <citation type="submission" date="2023-02" db="EMBL/GenBank/DDBJ databases">
        <authorList>
            <person name="Palmer J.M."/>
        </authorList>
    </citation>
    <scope>NUCLEOTIDE SEQUENCE</scope>
    <source>
        <strain evidence="3">FW57</strain>
    </source>
</reference>